<dbReference type="Proteomes" id="UP000523955">
    <property type="component" value="Unassembled WGS sequence"/>
</dbReference>
<dbReference type="EMBL" id="JACKXE010000001">
    <property type="protein sequence ID" value="MBB6626198.1"/>
    <property type="molecule type" value="Genomic_DNA"/>
</dbReference>
<protein>
    <submittedName>
        <fullName evidence="5">LD-carboxypeptidase</fullName>
    </submittedName>
</protein>
<sequence>MHYPDKPRPGDRVAVLSPGTALPAVFPHPFDLGLRRLEERYEVRAVEFPTTRKLGASPAQRAADVHAAFADPDIRAVLTSIGGNDQIKVLAHLDADLLRENPKPFFGLSDNTNLHHFLFGQGLVSYSGGTVMTMLGRDGAMHEQSARSFEAALFGSGWFDLEPAVDFTDMNRDWGDPAHLETEPPMLPGTGWQWHQVAADSPPVEGRLWGGCLEIVDFQLRTGRYLLEDAAYDGCVLFLETSEELPSAQYVGEVLMCLGERGLLQRFSGLLMGRPRAWVFGTPDDPSFRAAYVEAQHAAVLAAFAEYSPDVPVVLDVDLGHTDPNLVVPHGGDCRIDPAAGTVSVRY</sequence>
<evidence type="ECO:0000256" key="1">
    <source>
        <dbReference type="ARBA" id="ARBA00010233"/>
    </source>
</evidence>
<dbReference type="InterPro" id="IPR027461">
    <property type="entry name" value="Carboxypeptidase_A_C_sf"/>
</dbReference>
<dbReference type="Pfam" id="PF02016">
    <property type="entry name" value="Peptidase_S66"/>
    <property type="match status" value="1"/>
</dbReference>
<dbReference type="RefSeq" id="WP_185251496.1">
    <property type="nucleotide sequence ID" value="NZ_JACKXE010000001.1"/>
</dbReference>
<comment type="similarity">
    <text evidence="1">Belongs to the peptidase S66 family.</text>
</comment>
<organism evidence="5 6">
    <name type="scientific">Nocardioides luti</name>
    <dbReference type="NCBI Taxonomy" id="2761101"/>
    <lineage>
        <taxon>Bacteria</taxon>
        <taxon>Bacillati</taxon>
        <taxon>Actinomycetota</taxon>
        <taxon>Actinomycetes</taxon>
        <taxon>Propionibacteriales</taxon>
        <taxon>Nocardioidaceae</taxon>
        <taxon>Nocardioides</taxon>
    </lineage>
</organism>
<accession>A0A7X0RFP0</accession>
<reference evidence="5 6" key="1">
    <citation type="submission" date="2020-08" db="EMBL/GenBank/DDBJ databases">
        <authorList>
            <person name="Seo M.-J."/>
        </authorList>
    </citation>
    <scope>NUCLEOTIDE SEQUENCE [LARGE SCALE GENOMIC DNA]</scope>
    <source>
        <strain evidence="5 6">KIGAM211</strain>
    </source>
</reference>
<keyword evidence="5" id="KW-0121">Carboxypeptidase</keyword>
<keyword evidence="2" id="KW-0378">Hydrolase</keyword>
<proteinExistence type="inferred from homology"/>
<dbReference type="CDD" id="cd07062">
    <property type="entry name" value="Peptidase_S66_mccF_like"/>
    <property type="match status" value="1"/>
</dbReference>
<evidence type="ECO:0000313" key="5">
    <source>
        <dbReference type="EMBL" id="MBB6626198.1"/>
    </source>
</evidence>
<evidence type="ECO:0000313" key="6">
    <source>
        <dbReference type="Proteomes" id="UP000523955"/>
    </source>
</evidence>
<comment type="caution">
    <text evidence="5">The sequence shown here is derived from an EMBL/GenBank/DDBJ whole genome shotgun (WGS) entry which is preliminary data.</text>
</comment>
<feature type="domain" description="LD-carboxypeptidase N-terminal" evidence="3">
    <location>
        <begin position="13"/>
        <end position="128"/>
    </location>
</feature>
<keyword evidence="6" id="KW-1185">Reference proteome</keyword>
<dbReference type="PANTHER" id="PTHR30237">
    <property type="entry name" value="MURAMOYLTETRAPEPTIDE CARBOXYPEPTIDASE"/>
    <property type="match status" value="1"/>
</dbReference>
<gene>
    <name evidence="5" type="ORF">H5V45_02580</name>
</gene>
<dbReference type="Pfam" id="PF17676">
    <property type="entry name" value="Peptidase_S66C"/>
    <property type="match status" value="1"/>
</dbReference>
<name>A0A7X0RFP0_9ACTN</name>
<dbReference type="InterPro" id="IPR003507">
    <property type="entry name" value="S66_fam"/>
</dbReference>
<dbReference type="AlphaFoldDB" id="A0A7X0RFP0"/>
<dbReference type="InterPro" id="IPR040921">
    <property type="entry name" value="Peptidase_S66C"/>
</dbReference>
<evidence type="ECO:0000259" key="4">
    <source>
        <dbReference type="Pfam" id="PF17676"/>
    </source>
</evidence>
<dbReference type="InterPro" id="IPR027478">
    <property type="entry name" value="LdcA_N"/>
</dbReference>
<dbReference type="InterPro" id="IPR040449">
    <property type="entry name" value="Peptidase_S66_N"/>
</dbReference>
<dbReference type="Gene3D" id="3.40.50.10740">
    <property type="entry name" value="Class I glutamine amidotransferase-like"/>
    <property type="match status" value="1"/>
</dbReference>
<evidence type="ECO:0000259" key="3">
    <source>
        <dbReference type="Pfam" id="PF02016"/>
    </source>
</evidence>
<dbReference type="Gene3D" id="3.50.30.60">
    <property type="entry name" value="LD-carboxypeptidase A C-terminal domain-like"/>
    <property type="match status" value="1"/>
</dbReference>
<feature type="domain" description="LD-carboxypeptidase C-terminal" evidence="4">
    <location>
        <begin position="205"/>
        <end position="336"/>
    </location>
</feature>
<dbReference type="SUPFAM" id="SSF52317">
    <property type="entry name" value="Class I glutamine amidotransferase-like"/>
    <property type="match status" value="1"/>
</dbReference>
<dbReference type="GO" id="GO:0004180">
    <property type="term" value="F:carboxypeptidase activity"/>
    <property type="evidence" value="ECO:0007669"/>
    <property type="project" value="UniProtKB-KW"/>
</dbReference>
<dbReference type="InterPro" id="IPR029062">
    <property type="entry name" value="Class_I_gatase-like"/>
</dbReference>
<dbReference type="SUPFAM" id="SSF141986">
    <property type="entry name" value="LD-carboxypeptidase A C-terminal domain-like"/>
    <property type="match status" value="1"/>
</dbReference>
<keyword evidence="5" id="KW-0645">Protease</keyword>
<evidence type="ECO:0000256" key="2">
    <source>
        <dbReference type="ARBA" id="ARBA00022801"/>
    </source>
</evidence>
<dbReference type="PANTHER" id="PTHR30237:SF4">
    <property type="entry name" value="LD-CARBOXYPEPTIDASE C-TERMINAL DOMAIN-CONTAINING PROTEIN"/>
    <property type="match status" value="1"/>
</dbReference>